<dbReference type="NCBIfam" id="NF002550">
    <property type="entry name" value="PRK02106.1"/>
    <property type="match status" value="1"/>
</dbReference>
<comment type="cofactor">
    <cofactor evidence="1 5">
        <name>FAD</name>
        <dbReference type="ChEBI" id="CHEBI:57692"/>
    </cofactor>
</comment>
<dbReference type="PROSITE" id="PS00623">
    <property type="entry name" value="GMC_OXRED_1"/>
    <property type="match status" value="1"/>
</dbReference>
<name>A0A2R8C0T9_9RHOB</name>
<dbReference type="Pfam" id="PF05199">
    <property type="entry name" value="GMC_oxred_C"/>
    <property type="match status" value="1"/>
</dbReference>
<evidence type="ECO:0000313" key="10">
    <source>
        <dbReference type="Proteomes" id="UP000244912"/>
    </source>
</evidence>
<evidence type="ECO:0000259" key="8">
    <source>
        <dbReference type="PROSITE" id="PS00624"/>
    </source>
</evidence>
<evidence type="ECO:0000256" key="6">
    <source>
        <dbReference type="RuleBase" id="RU003968"/>
    </source>
</evidence>
<keyword evidence="4 5" id="KW-0274">FAD</keyword>
<dbReference type="AlphaFoldDB" id="A0A2R8C0T9"/>
<dbReference type="PANTHER" id="PTHR11552">
    <property type="entry name" value="GLUCOSE-METHANOL-CHOLINE GMC OXIDOREDUCTASE"/>
    <property type="match status" value="1"/>
</dbReference>
<dbReference type="Proteomes" id="UP000244912">
    <property type="component" value="Unassembled WGS sequence"/>
</dbReference>
<dbReference type="PROSITE" id="PS00624">
    <property type="entry name" value="GMC_OXRED_2"/>
    <property type="match status" value="1"/>
</dbReference>
<comment type="similarity">
    <text evidence="2 6">Belongs to the GMC oxidoreductase family.</text>
</comment>
<proteinExistence type="inferred from homology"/>
<evidence type="ECO:0000256" key="4">
    <source>
        <dbReference type="ARBA" id="ARBA00022827"/>
    </source>
</evidence>
<keyword evidence="10" id="KW-1185">Reference proteome</keyword>
<dbReference type="RefSeq" id="WP_108895762.1">
    <property type="nucleotide sequence ID" value="NZ_ONZF01000013.1"/>
</dbReference>
<feature type="binding site" evidence="5">
    <location>
        <position position="83"/>
    </location>
    <ligand>
        <name>FAD</name>
        <dbReference type="ChEBI" id="CHEBI:57692"/>
    </ligand>
</feature>
<dbReference type="GO" id="GO:0016614">
    <property type="term" value="F:oxidoreductase activity, acting on CH-OH group of donors"/>
    <property type="evidence" value="ECO:0007669"/>
    <property type="project" value="InterPro"/>
</dbReference>
<organism evidence="9 10">
    <name type="scientific">Palleronia abyssalis</name>
    <dbReference type="NCBI Taxonomy" id="1501240"/>
    <lineage>
        <taxon>Bacteria</taxon>
        <taxon>Pseudomonadati</taxon>
        <taxon>Pseudomonadota</taxon>
        <taxon>Alphaproteobacteria</taxon>
        <taxon>Rhodobacterales</taxon>
        <taxon>Roseobacteraceae</taxon>
        <taxon>Palleronia</taxon>
    </lineage>
</organism>
<dbReference type="Gene3D" id="3.50.50.60">
    <property type="entry name" value="FAD/NAD(P)-binding domain"/>
    <property type="match status" value="1"/>
</dbReference>
<feature type="binding site" evidence="5">
    <location>
        <position position="507"/>
    </location>
    <ligand>
        <name>FAD</name>
        <dbReference type="ChEBI" id="CHEBI:57692"/>
    </ligand>
</feature>
<protein>
    <submittedName>
        <fullName evidence="9">Alcohol dehydrogenase [acceptor]</fullName>
        <ecNumber evidence="9">1.1.99.-</ecNumber>
    </submittedName>
</protein>
<dbReference type="SUPFAM" id="SSF54373">
    <property type="entry name" value="FAD-linked reductases, C-terminal domain"/>
    <property type="match status" value="1"/>
</dbReference>
<dbReference type="InterPro" id="IPR007867">
    <property type="entry name" value="GMC_OxRtase_C"/>
</dbReference>
<evidence type="ECO:0000256" key="3">
    <source>
        <dbReference type="ARBA" id="ARBA00022630"/>
    </source>
</evidence>
<dbReference type="InterPro" id="IPR012132">
    <property type="entry name" value="GMC_OxRdtase"/>
</dbReference>
<dbReference type="EC" id="1.1.99.-" evidence="9"/>
<dbReference type="Pfam" id="PF00732">
    <property type="entry name" value="GMC_oxred_N"/>
    <property type="match status" value="1"/>
</dbReference>
<evidence type="ECO:0000313" key="9">
    <source>
        <dbReference type="EMBL" id="SPJ26045.1"/>
    </source>
</evidence>
<keyword evidence="3 6" id="KW-0285">Flavoprotein</keyword>
<dbReference type="Gene3D" id="3.30.560.10">
    <property type="entry name" value="Glucose Oxidase, domain 3"/>
    <property type="match status" value="1"/>
</dbReference>
<dbReference type="PIRSF" id="PIRSF000137">
    <property type="entry name" value="Alcohol_oxidase"/>
    <property type="match status" value="1"/>
</dbReference>
<dbReference type="EMBL" id="ONZF01000013">
    <property type="protein sequence ID" value="SPJ26045.1"/>
    <property type="molecule type" value="Genomic_DNA"/>
</dbReference>
<feature type="domain" description="Glucose-methanol-choline oxidoreductase N-terminal" evidence="8">
    <location>
        <begin position="255"/>
        <end position="269"/>
    </location>
</feature>
<dbReference type="InterPro" id="IPR036188">
    <property type="entry name" value="FAD/NAD-bd_sf"/>
</dbReference>
<gene>
    <name evidence="9" type="primary">alkJ_2</name>
    <name evidence="9" type="ORF">PAA8504_03901</name>
</gene>
<feature type="domain" description="Glucose-methanol-choline oxidoreductase N-terminal" evidence="7">
    <location>
        <begin position="81"/>
        <end position="104"/>
    </location>
</feature>
<evidence type="ECO:0000256" key="2">
    <source>
        <dbReference type="ARBA" id="ARBA00010790"/>
    </source>
</evidence>
<dbReference type="OrthoDB" id="9785276at2"/>
<dbReference type="InterPro" id="IPR000172">
    <property type="entry name" value="GMC_OxRdtase_N"/>
</dbReference>
<evidence type="ECO:0000256" key="1">
    <source>
        <dbReference type="ARBA" id="ARBA00001974"/>
    </source>
</evidence>
<evidence type="ECO:0000259" key="7">
    <source>
        <dbReference type="PROSITE" id="PS00623"/>
    </source>
</evidence>
<accession>A0A2R8C0T9</accession>
<dbReference type="PANTHER" id="PTHR11552:SF147">
    <property type="entry name" value="CHOLINE DEHYDROGENASE, MITOCHONDRIAL"/>
    <property type="match status" value="1"/>
</dbReference>
<evidence type="ECO:0000256" key="5">
    <source>
        <dbReference type="PIRSR" id="PIRSR000137-2"/>
    </source>
</evidence>
<keyword evidence="9" id="KW-0560">Oxidoreductase</keyword>
<sequence>MTAFDYIVVGAGSGGAVMAARLSEDPKVRVLLLEAGPEDKAFWITPPMGYPMLFTNPKVNWMFETEPEPELNDRRMYQPRGKVLGGSSAINGTLYIRGHPEDYDGWRQLGNTGWGWDDVLPYFKKAENNTRGGDALHGDKGPLSVTDQAGGSEVADAIVAAACEAGLPRNRDFNGPTQEGAGHFQTTTKDRQRHSTARAYLKPARHRRNLTVLTDAQTTRIVIEDRRATGVDYTRDGTSQIARLTDGGEVVLSAGSFGSPQILLRSGIGPADHLAEWDVPVVHYLAGVGQNLRDHFYCSLMFRCKKPVTINELANSPARQVLAGMQYVLFKRGPLASNGIFAGVFARSTPDKHRPDIQINTNMWSVAGRTKSGMKAHPFPGFTISAVHLDPRATGTIRLASADPMAPPEIRMNFFRDQVDRDTMVRAVKLVRHIAAQPALSEYVETEIAPGSEHVTDVQIEAWLRGAAIANLHPVGTCQMGPDPSNGAVVDPRLRVHGIDGLRVVDGAVMPRLPHGNTNAPIIMIAEKAADMMKEDRKGGPHA</sequence>
<dbReference type="GO" id="GO:0050660">
    <property type="term" value="F:flavin adenine dinucleotide binding"/>
    <property type="evidence" value="ECO:0007669"/>
    <property type="project" value="InterPro"/>
</dbReference>
<dbReference type="SUPFAM" id="SSF51905">
    <property type="entry name" value="FAD/NAD(P)-binding domain"/>
    <property type="match status" value="1"/>
</dbReference>
<reference evidence="9 10" key="1">
    <citation type="submission" date="2018-03" db="EMBL/GenBank/DDBJ databases">
        <authorList>
            <person name="Keele B.F."/>
        </authorList>
    </citation>
    <scope>NUCLEOTIDE SEQUENCE [LARGE SCALE GENOMIC DNA]</scope>
    <source>
        <strain evidence="9 10">CECT 8504</strain>
    </source>
</reference>